<keyword evidence="4" id="KW-0597">Phosphoprotein</keyword>
<evidence type="ECO:0000256" key="10">
    <source>
        <dbReference type="ARBA" id="ARBA00030956"/>
    </source>
</evidence>
<name>Q8EN86_OCEIH</name>
<evidence type="ECO:0000256" key="7">
    <source>
        <dbReference type="ARBA" id="ARBA00022683"/>
    </source>
</evidence>
<dbReference type="AlphaFoldDB" id="Q8EN86"/>
<dbReference type="PhylomeDB" id="Q8EN86"/>
<evidence type="ECO:0000256" key="8">
    <source>
        <dbReference type="ARBA" id="ARBA00022777"/>
    </source>
</evidence>
<dbReference type="PROSITE" id="PS00372">
    <property type="entry name" value="PTS_EIIA_TYPE_2_HIS"/>
    <property type="match status" value="1"/>
</dbReference>
<dbReference type="InterPro" id="IPR050893">
    <property type="entry name" value="Sugar_PTS"/>
</dbReference>
<organism evidence="13 14">
    <name type="scientific">Oceanobacillus iheyensis (strain DSM 14371 / CIP 107618 / JCM 11309 / KCTC 3954 / HTE831)</name>
    <dbReference type="NCBI Taxonomy" id="221109"/>
    <lineage>
        <taxon>Bacteria</taxon>
        <taxon>Bacillati</taxon>
        <taxon>Bacillota</taxon>
        <taxon>Bacilli</taxon>
        <taxon>Bacillales</taxon>
        <taxon>Bacillaceae</taxon>
        <taxon>Oceanobacillus</taxon>
    </lineage>
</organism>
<evidence type="ECO:0000259" key="12">
    <source>
        <dbReference type="PROSITE" id="PS51094"/>
    </source>
</evidence>
<dbReference type="Proteomes" id="UP000000822">
    <property type="component" value="Chromosome"/>
</dbReference>
<comment type="function">
    <text evidence="1">The phosphoenolpyruvate-dependent sugar phosphotransferase system (sugar PTS), a major carbohydrate active transport system, catalyzes the phosphorylation of incoming sugar substrates concomitantly with their translocation across the cell membrane. The enzyme II CmtAB PTS system is involved in D-mannitol transport.</text>
</comment>
<dbReference type="SUPFAM" id="SSF55804">
    <property type="entry name" value="Phoshotransferase/anion transport protein"/>
    <property type="match status" value="1"/>
</dbReference>
<dbReference type="GO" id="GO:0009401">
    <property type="term" value="P:phosphoenolpyruvate-dependent sugar phosphotransferase system"/>
    <property type="evidence" value="ECO:0007669"/>
    <property type="project" value="UniProtKB-KW"/>
</dbReference>
<evidence type="ECO:0000313" key="14">
    <source>
        <dbReference type="Proteomes" id="UP000000822"/>
    </source>
</evidence>
<reference evidence="13 14" key="2">
    <citation type="journal article" date="2002" name="Nucleic Acids Res.">
        <title>Genome sequence of Oceanobacillus iheyensis isolated from the Iheya Ridge and its unexpected adaptive capabilities to extreme environments.</title>
        <authorList>
            <person name="Takami H."/>
            <person name="Takaki Y."/>
            <person name="Uchiyama I."/>
        </authorList>
    </citation>
    <scope>NUCLEOTIDE SEQUENCE [LARGE SCALE GENOMIC DNA]</scope>
    <source>
        <strain evidence="14">DSM 14371 / CIP 107618 / JCM 11309 / KCTC 3954 / HTE831</strain>
    </source>
</reference>
<keyword evidence="8" id="KW-0418">Kinase</keyword>
<evidence type="ECO:0000256" key="6">
    <source>
        <dbReference type="ARBA" id="ARBA00022679"/>
    </source>
</evidence>
<dbReference type="CDD" id="cd00211">
    <property type="entry name" value="PTS_IIA_fru"/>
    <property type="match status" value="1"/>
</dbReference>
<dbReference type="KEGG" id="oih:OB2601"/>
<evidence type="ECO:0000256" key="5">
    <source>
        <dbReference type="ARBA" id="ARBA00022597"/>
    </source>
</evidence>
<keyword evidence="5" id="KW-0762">Sugar transport</keyword>
<dbReference type="PROSITE" id="PS51094">
    <property type="entry name" value="PTS_EIIA_TYPE_2"/>
    <property type="match status" value="1"/>
</dbReference>
<dbReference type="GO" id="GO:0016301">
    <property type="term" value="F:kinase activity"/>
    <property type="evidence" value="ECO:0007669"/>
    <property type="project" value="UniProtKB-KW"/>
</dbReference>
<sequence>MAKEILSKENIQLGVEFSSKEEAIRYTGEILFRNGYVEQTYIEKMLEREELTSTFMGNALAIPHGTEDAREMVIDTGLSVVTVPKGIDFGEGNQVQILIGIAGKGDEHLEILSQIAIICSEVENVEKLVAASSKEEVLELLQEVN</sequence>
<protein>
    <recommendedName>
        <fullName evidence="2">Mannitol-specific phosphotransferase enzyme IIA component</fullName>
    </recommendedName>
    <alternativeName>
        <fullName evidence="10">EIIA</fullName>
    </alternativeName>
    <alternativeName>
        <fullName evidence="11">EIII</fullName>
    </alternativeName>
    <alternativeName>
        <fullName evidence="9">PTS system mannitol-specific EIIA component</fullName>
    </alternativeName>
</protein>
<dbReference type="PANTHER" id="PTHR30181:SF2">
    <property type="entry name" value="PTS SYSTEM MANNITOL-SPECIFIC EIICBA COMPONENT"/>
    <property type="match status" value="1"/>
</dbReference>
<gene>
    <name evidence="13" type="ordered locus">OB2601</name>
</gene>
<dbReference type="eggNOG" id="COG4668">
    <property type="taxonomic scope" value="Bacteria"/>
</dbReference>
<evidence type="ECO:0000256" key="11">
    <source>
        <dbReference type="ARBA" id="ARBA00030962"/>
    </source>
</evidence>
<dbReference type="InterPro" id="IPR002178">
    <property type="entry name" value="PTS_EIIA_type-2_dom"/>
</dbReference>
<feature type="domain" description="PTS EIIA type-2" evidence="12">
    <location>
        <begin position="4"/>
        <end position="144"/>
    </location>
</feature>
<keyword evidence="14" id="KW-1185">Reference proteome</keyword>
<dbReference type="GO" id="GO:0005886">
    <property type="term" value="C:plasma membrane"/>
    <property type="evidence" value="ECO:0007669"/>
    <property type="project" value="TreeGrafter"/>
</dbReference>
<dbReference type="Gene3D" id="3.40.930.10">
    <property type="entry name" value="Mannitol-specific EII, Chain A"/>
    <property type="match status" value="1"/>
</dbReference>
<evidence type="ECO:0000256" key="2">
    <source>
        <dbReference type="ARBA" id="ARBA00014783"/>
    </source>
</evidence>
<evidence type="ECO:0000256" key="4">
    <source>
        <dbReference type="ARBA" id="ARBA00022553"/>
    </source>
</evidence>
<reference evidence="13 14" key="1">
    <citation type="journal article" date="2001" name="FEMS Microbiol. Lett.">
        <title>Oceanobacillus iheyensis gen. nov., sp. nov., a deep-sea extremely halotolerant and alkaliphilic species isolated from a depth of 1050 m on the Iheya Ridge.</title>
        <authorList>
            <person name="Lu J."/>
            <person name="Nogi Y."/>
            <person name="Takami H."/>
        </authorList>
    </citation>
    <scope>NUCLEOTIDE SEQUENCE [LARGE SCALE GENOMIC DNA]</scope>
    <source>
        <strain evidence="14">DSM 14371 / CIP 107618 / JCM 11309 / KCTC 3954 / HTE831</strain>
    </source>
</reference>
<dbReference type="STRING" id="221109.gene:10734853"/>
<dbReference type="InterPro" id="IPR016152">
    <property type="entry name" value="PTrfase/Anion_transptr"/>
</dbReference>
<keyword evidence="3" id="KW-0813">Transport</keyword>
<dbReference type="EMBL" id="BA000028">
    <property type="protein sequence ID" value="BAC14557.1"/>
    <property type="molecule type" value="Genomic_DNA"/>
</dbReference>
<dbReference type="OrthoDB" id="1640042at2"/>
<evidence type="ECO:0000256" key="1">
    <source>
        <dbReference type="ARBA" id="ARBA00002434"/>
    </source>
</evidence>
<evidence type="ECO:0000256" key="9">
    <source>
        <dbReference type="ARBA" id="ARBA00029908"/>
    </source>
</evidence>
<evidence type="ECO:0000256" key="3">
    <source>
        <dbReference type="ARBA" id="ARBA00022448"/>
    </source>
</evidence>
<proteinExistence type="predicted"/>
<dbReference type="PANTHER" id="PTHR30181">
    <property type="entry name" value="MANNITOL PERMEASE IIC COMPONENT"/>
    <property type="match status" value="1"/>
</dbReference>
<dbReference type="HOGENOM" id="CLU_072531_3_0_9"/>
<dbReference type="GO" id="GO:0090563">
    <property type="term" value="F:protein-phosphocysteine-sugar phosphotransferase activity"/>
    <property type="evidence" value="ECO:0007669"/>
    <property type="project" value="TreeGrafter"/>
</dbReference>
<dbReference type="RefSeq" id="WP_011066994.1">
    <property type="nucleotide sequence ID" value="NC_004193.1"/>
</dbReference>
<evidence type="ECO:0000313" key="13">
    <source>
        <dbReference type="EMBL" id="BAC14557.1"/>
    </source>
</evidence>
<dbReference type="Pfam" id="PF00359">
    <property type="entry name" value="PTS_EIIA_2"/>
    <property type="match status" value="1"/>
</dbReference>
<keyword evidence="6" id="KW-0808">Transferase</keyword>
<accession>Q8EN86</accession>
<keyword evidence="7" id="KW-0598">Phosphotransferase system</keyword>